<dbReference type="AlphaFoldDB" id="F5S625"/>
<gene>
    <name evidence="1" type="ORF">HMPREF0476_0658</name>
</gene>
<name>F5S625_KINKI</name>
<dbReference type="HOGENOM" id="CLU_3290978_0_0_4"/>
<accession>F5S625</accession>
<organism evidence="1 2">
    <name type="scientific">Kingella kingae ATCC 23330</name>
    <dbReference type="NCBI Taxonomy" id="887327"/>
    <lineage>
        <taxon>Bacteria</taxon>
        <taxon>Pseudomonadati</taxon>
        <taxon>Pseudomonadota</taxon>
        <taxon>Betaproteobacteria</taxon>
        <taxon>Neisseriales</taxon>
        <taxon>Neisseriaceae</taxon>
        <taxon>Kingella</taxon>
    </lineage>
</organism>
<dbReference type="Proteomes" id="UP000004207">
    <property type="component" value="Unassembled WGS sequence"/>
</dbReference>
<sequence length="40" mass="4635">MSNCEHKKAACTFIFESAGCFFIYSELNLDWYSVANSLMY</sequence>
<evidence type="ECO:0000313" key="1">
    <source>
        <dbReference type="EMBL" id="EGK10504.1"/>
    </source>
</evidence>
<evidence type="ECO:0000313" key="2">
    <source>
        <dbReference type="Proteomes" id="UP000004207"/>
    </source>
</evidence>
<protein>
    <submittedName>
        <fullName evidence="1">Uncharacterized protein</fullName>
    </submittedName>
</protein>
<comment type="caution">
    <text evidence="1">The sequence shown here is derived from an EMBL/GenBank/DDBJ whole genome shotgun (WGS) entry which is preliminary data.</text>
</comment>
<keyword evidence="2" id="KW-1185">Reference proteome</keyword>
<reference evidence="1 2" key="1">
    <citation type="submission" date="2011-04" db="EMBL/GenBank/DDBJ databases">
        <authorList>
            <person name="Muzny D."/>
            <person name="Qin X."/>
            <person name="Deng J."/>
            <person name="Jiang H."/>
            <person name="Liu Y."/>
            <person name="Qu J."/>
            <person name="Song X.-Z."/>
            <person name="Zhang L."/>
            <person name="Thornton R."/>
            <person name="Coyle M."/>
            <person name="Francisco L."/>
            <person name="Jackson L."/>
            <person name="Javaid M."/>
            <person name="Korchina V."/>
            <person name="Kovar C."/>
            <person name="Mata R."/>
            <person name="Mathew T."/>
            <person name="Ngo R."/>
            <person name="Nguyen L."/>
            <person name="Nguyen N."/>
            <person name="Okwuonu G."/>
            <person name="Ongeri F."/>
            <person name="Pham C."/>
            <person name="Simmons D."/>
            <person name="Wilczek-Boney K."/>
            <person name="Hale W."/>
            <person name="Jakkamsetti A."/>
            <person name="Pham P."/>
            <person name="Ruth R."/>
            <person name="San Lucas F."/>
            <person name="Warren J."/>
            <person name="Zhang J."/>
            <person name="Zhao Z."/>
            <person name="Zhou C."/>
            <person name="Zhu D."/>
            <person name="Lee S."/>
            <person name="Bess C."/>
            <person name="Blankenburg K."/>
            <person name="Forbes L."/>
            <person name="Fu Q."/>
            <person name="Gubbala S."/>
            <person name="Hirani K."/>
            <person name="Jayaseelan J.C."/>
            <person name="Lara F."/>
            <person name="Munidasa M."/>
            <person name="Palculict T."/>
            <person name="Patil S."/>
            <person name="Pu L.-L."/>
            <person name="Saada N."/>
            <person name="Tang L."/>
            <person name="Weissenberger G."/>
            <person name="Zhu Y."/>
            <person name="Hemphill L."/>
            <person name="Shang Y."/>
            <person name="Youmans B."/>
            <person name="Ayvaz T."/>
            <person name="Ross M."/>
            <person name="Santibanez J."/>
            <person name="Aqrawi P."/>
            <person name="Gross S."/>
            <person name="Joshi V."/>
            <person name="Fowler G."/>
            <person name="Nazareth L."/>
            <person name="Reid J."/>
            <person name="Worley K."/>
            <person name="Petrosino J."/>
            <person name="Highlander S."/>
            <person name="Gibbs R."/>
        </authorList>
    </citation>
    <scope>NUCLEOTIDE SEQUENCE [LARGE SCALE GENOMIC DNA]</scope>
    <source>
        <strain evidence="1 2">ATCC 23330</strain>
    </source>
</reference>
<proteinExistence type="predicted"/>
<dbReference type="EMBL" id="AFHS01000020">
    <property type="protein sequence ID" value="EGK10504.1"/>
    <property type="molecule type" value="Genomic_DNA"/>
</dbReference>